<dbReference type="Pfam" id="PF02412">
    <property type="entry name" value="TSP_3"/>
    <property type="match status" value="3"/>
</dbReference>
<dbReference type="SUPFAM" id="SSF82895">
    <property type="entry name" value="TSP-1 type 1 repeat"/>
    <property type="match status" value="5"/>
</dbReference>
<feature type="chain" id="PRO_5041245712" evidence="6">
    <location>
        <begin position="19"/>
        <end position="598"/>
    </location>
</feature>
<evidence type="ECO:0000256" key="6">
    <source>
        <dbReference type="SAM" id="SignalP"/>
    </source>
</evidence>
<comment type="caution">
    <text evidence="8">The sequence shown here is derived from an EMBL/GenBank/DDBJ whole genome shotgun (WGS) entry which is preliminary data.</text>
</comment>
<feature type="region of interest" description="Disordered" evidence="5">
    <location>
        <begin position="467"/>
        <end position="487"/>
    </location>
</feature>
<keyword evidence="4" id="KW-0325">Glycoprotein</keyword>
<organism evidence="8 9">
    <name type="scientific">Geodia barretti</name>
    <name type="common">Barrett's horny sponge</name>
    <dbReference type="NCBI Taxonomy" id="519541"/>
    <lineage>
        <taxon>Eukaryota</taxon>
        <taxon>Metazoa</taxon>
        <taxon>Porifera</taxon>
        <taxon>Demospongiae</taxon>
        <taxon>Heteroscleromorpha</taxon>
        <taxon>Tetractinellida</taxon>
        <taxon>Astrophorina</taxon>
        <taxon>Geodiidae</taxon>
        <taxon>Geodia</taxon>
    </lineage>
</organism>
<evidence type="ECO:0000313" key="9">
    <source>
        <dbReference type="Proteomes" id="UP001174909"/>
    </source>
</evidence>
<evidence type="ECO:0000256" key="4">
    <source>
        <dbReference type="ARBA" id="ARBA00023180"/>
    </source>
</evidence>
<evidence type="ECO:0000256" key="3">
    <source>
        <dbReference type="ARBA" id="ARBA00023157"/>
    </source>
</evidence>
<dbReference type="EMBL" id="CASHTH010000393">
    <property type="protein sequence ID" value="CAI8000123.1"/>
    <property type="molecule type" value="Genomic_DNA"/>
</dbReference>
<dbReference type="Gene3D" id="2.20.100.10">
    <property type="entry name" value="Thrombospondin type-1 (TSP1) repeat"/>
    <property type="match status" value="5"/>
</dbReference>
<dbReference type="InterPro" id="IPR000884">
    <property type="entry name" value="TSP1_rpt"/>
</dbReference>
<keyword evidence="3" id="KW-1015">Disulfide bond</keyword>
<dbReference type="AlphaFoldDB" id="A0AA35R1Y9"/>
<proteinExistence type="predicted"/>
<dbReference type="SUPFAM" id="SSF103647">
    <property type="entry name" value="TSP type-3 repeat"/>
    <property type="match status" value="1"/>
</dbReference>
<dbReference type="PANTHER" id="PTHR10199">
    <property type="entry name" value="THROMBOSPONDIN"/>
    <property type="match status" value="1"/>
</dbReference>
<protein>
    <submittedName>
        <fullName evidence="8">Thrombospondin-1</fullName>
    </submittedName>
</protein>
<keyword evidence="2" id="KW-0106">Calcium</keyword>
<dbReference type="Gene3D" id="4.10.1080.10">
    <property type="entry name" value="TSP type-3 repeat"/>
    <property type="match status" value="2"/>
</dbReference>
<evidence type="ECO:0000259" key="7">
    <source>
        <dbReference type="Pfam" id="PF19028"/>
    </source>
</evidence>
<sequence>MWKLALISLAVVLSTVQGHNLGVQSWNRMLAEIMQTAKSGTCEAGACFVRTEDNGIIGLKTGDDYIEGCTVYRCTQARVEVITINCPENIVCADNQKTIMYPGGCCVQCEAQKTDIGVFTEWEEWTQCTATCGGGRRARKRECIIDVSAGSVECTGTLLEAQDCNTQKCPVPCRWEYGEYEECSATCGDGIKLRFPKILQPPQNGGEPCPPFVEAGVSDEAPCNVIPCGVPCQWEWGEYGECSKSCGGGIHTRYPLIITPAQHGGFCPQNVVDREPDTAECNTNPCPVPCQWRYEEFGACTKTCGGGTKTRFPVIRTPAQHGGDCPQHVTNRVPDIETCNTQPCPIPCDWEWGEYGDCTVTCGGGTQTRVPRIITPAQHGGHCPQHVIDGVPETTTCNTATCPPTCPNPGENNCLINGVYKCIHDPDKDCIEGDNCELVYNPDQKDMDRDGVGDACDNCKFYSNPNQENSDDDETGNECDADDDNDGVVDQNDNCQTVSNMNQVNSDRDNFGDACDNCPRTVNNNQADVDKDGVGNACDNCRFYKNPEQNPSDPVTHGARCTTRPQRPIGMEEYEDEDDNMKSLAADILEKLMQFVLE</sequence>
<dbReference type="SMART" id="SM00209">
    <property type="entry name" value="TSP1"/>
    <property type="match status" value="5"/>
</dbReference>
<evidence type="ECO:0000256" key="2">
    <source>
        <dbReference type="ARBA" id="ARBA00022837"/>
    </source>
</evidence>
<dbReference type="GO" id="GO:0005509">
    <property type="term" value="F:calcium ion binding"/>
    <property type="evidence" value="ECO:0007669"/>
    <property type="project" value="InterPro"/>
</dbReference>
<accession>A0AA35R1Y9</accession>
<gene>
    <name evidence="8" type="ORF">GBAR_LOCUS2855</name>
</gene>
<dbReference type="Pfam" id="PF19028">
    <property type="entry name" value="TSP1_spondin"/>
    <property type="match status" value="1"/>
</dbReference>
<evidence type="ECO:0000313" key="8">
    <source>
        <dbReference type="EMBL" id="CAI8000123.1"/>
    </source>
</evidence>
<dbReference type="InterPro" id="IPR003367">
    <property type="entry name" value="Thrombospondin_3-like_rpt"/>
</dbReference>
<name>A0AA35R1Y9_GEOBA</name>
<reference evidence="8" key="1">
    <citation type="submission" date="2023-03" db="EMBL/GenBank/DDBJ databases">
        <authorList>
            <person name="Steffen K."/>
            <person name="Cardenas P."/>
        </authorList>
    </citation>
    <scope>NUCLEOTIDE SEQUENCE</scope>
</reference>
<feature type="compositionally biased region" description="Acidic residues" evidence="5">
    <location>
        <begin position="469"/>
        <end position="487"/>
    </location>
</feature>
<feature type="domain" description="Spondin-like TSP1" evidence="7">
    <location>
        <begin position="119"/>
        <end position="169"/>
    </location>
</feature>
<evidence type="ECO:0000256" key="5">
    <source>
        <dbReference type="SAM" id="MobiDB-lite"/>
    </source>
</evidence>
<dbReference type="PROSITE" id="PS50092">
    <property type="entry name" value="TSP1"/>
    <property type="match status" value="5"/>
</dbReference>
<dbReference type="FunFam" id="2.20.100.10:FF:000001">
    <property type="entry name" value="semaphorin-5A isoform X1"/>
    <property type="match status" value="1"/>
</dbReference>
<dbReference type="Proteomes" id="UP001174909">
    <property type="component" value="Unassembled WGS sequence"/>
</dbReference>
<dbReference type="InterPro" id="IPR028974">
    <property type="entry name" value="TSP_type-3_rpt"/>
</dbReference>
<keyword evidence="1 6" id="KW-0732">Signal</keyword>
<dbReference type="InterPro" id="IPR044004">
    <property type="entry name" value="TSP1_spondin_dom"/>
</dbReference>
<evidence type="ECO:0000256" key="1">
    <source>
        <dbReference type="ARBA" id="ARBA00022729"/>
    </source>
</evidence>
<feature type="signal peptide" evidence="6">
    <location>
        <begin position="1"/>
        <end position="18"/>
    </location>
</feature>
<dbReference type="InterPro" id="IPR036383">
    <property type="entry name" value="TSP1_rpt_sf"/>
</dbReference>
<keyword evidence="9" id="KW-1185">Reference proteome</keyword>
<dbReference type="GO" id="GO:0007155">
    <property type="term" value="P:cell adhesion"/>
    <property type="evidence" value="ECO:0007669"/>
    <property type="project" value="InterPro"/>
</dbReference>
<dbReference type="Pfam" id="PF00090">
    <property type="entry name" value="TSP_1"/>
    <property type="match status" value="4"/>
</dbReference>